<feature type="domain" description="Endonuclease/exonuclease/phosphatase" evidence="1">
    <location>
        <begin position="5"/>
        <end position="255"/>
    </location>
</feature>
<dbReference type="Pfam" id="PF03372">
    <property type="entry name" value="Exo_endo_phos"/>
    <property type="match status" value="1"/>
</dbReference>
<dbReference type="AlphaFoldDB" id="A0A1F5P1Q2"/>
<sequence length="263" mass="30240">MKLVSLNIWGGMRFEALMEFVKAQAADTDIFCFQEVFSTPSDKTSSGTKRVSRVNMFQELEKALPGFKSFFAPTQEGWTLDGFVDFPVFWGLAAFVRKTHTVQDTGEFYVYGHYNGRTIERDDPQYMGRNVQYLQLSNQGRQITVCNLHGYWVRAAKTDTPERIIQSEKIAEFVASREGDTIVCGDFNLQPETESMKILESKMRNLIKEFEIKTTRSELYADLKVFNDHFADYVLVSPGVKVLDFQVPYILASDHLPMILRFD</sequence>
<accession>A0A1F5P1Q2</accession>
<name>A0A1F5P1Q2_9BACT</name>
<dbReference type="PANTHER" id="PTHR14859:SF1">
    <property type="entry name" value="PGAP2-INTERACTING PROTEIN"/>
    <property type="match status" value="1"/>
</dbReference>
<gene>
    <name evidence="2" type="ORF">A2846_04725</name>
</gene>
<dbReference type="EMBL" id="MFEN01000035">
    <property type="protein sequence ID" value="OGE83829.1"/>
    <property type="molecule type" value="Genomic_DNA"/>
</dbReference>
<dbReference type="InterPro" id="IPR005135">
    <property type="entry name" value="Endo/exonuclease/phosphatase"/>
</dbReference>
<dbReference type="Proteomes" id="UP000176339">
    <property type="component" value="Unassembled WGS sequence"/>
</dbReference>
<proteinExistence type="predicted"/>
<dbReference type="GO" id="GO:0003824">
    <property type="term" value="F:catalytic activity"/>
    <property type="evidence" value="ECO:0007669"/>
    <property type="project" value="InterPro"/>
</dbReference>
<evidence type="ECO:0000259" key="1">
    <source>
        <dbReference type="Pfam" id="PF03372"/>
    </source>
</evidence>
<protein>
    <recommendedName>
        <fullName evidence="1">Endonuclease/exonuclease/phosphatase domain-containing protein</fullName>
    </recommendedName>
</protein>
<comment type="caution">
    <text evidence="2">The sequence shown here is derived from an EMBL/GenBank/DDBJ whole genome shotgun (WGS) entry which is preliminary data.</text>
</comment>
<dbReference type="SUPFAM" id="SSF56219">
    <property type="entry name" value="DNase I-like"/>
    <property type="match status" value="1"/>
</dbReference>
<dbReference type="GO" id="GO:0016020">
    <property type="term" value="C:membrane"/>
    <property type="evidence" value="ECO:0007669"/>
    <property type="project" value="GOC"/>
</dbReference>
<evidence type="ECO:0000313" key="2">
    <source>
        <dbReference type="EMBL" id="OGE83829.1"/>
    </source>
</evidence>
<dbReference type="InterPro" id="IPR051916">
    <property type="entry name" value="GPI-anchor_lipid_remodeler"/>
</dbReference>
<reference evidence="2 3" key="1">
    <citation type="journal article" date="2016" name="Nat. Commun.">
        <title>Thousands of microbial genomes shed light on interconnected biogeochemical processes in an aquifer system.</title>
        <authorList>
            <person name="Anantharaman K."/>
            <person name="Brown C.T."/>
            <person name="Hug L.A."/>
            <person name="Sharon I."/>
            <person name="Castelle C.J."/>
            <person name="Probst A.J."/>
            <person name="Thomas B.C."/>
            <person name="Singh A."/>
            <person name="Wilkins M.J."/>
            <person name="Karaoz U."/>
            <person name="Brodie E.L."/>
            <person name="Williams K.H."/>
            <person name="Hubbard S.S."/>
            <person name="Banfield J.F."/>
        </authorList>
    </citation>
    <scope>NUCLEOTIDE SEQUENCE [LARGE SCALE GENOMIC DNA]</scope>
</reference>
<dbReference type="GO" id="GO:0006506">
    <property type="term" value="P:GPI anchor biosynthetic process"/>
    <property type="evidence" value="ECO:0007669"/>
    <property type="project" value="TreeGrafter"/>
</dbReference>
<evidence type="ECO:0000313" key="3">
    <source>
        <dbReference type="Proteomes" id="UP000176339"/>
    </source>
</evidence>
<dbReference type="Gene3D" id="3.60.10.10">
    <property type="entry name" value="Endonuclease/exonuclease/phosphatase"/>
    <property type="match status" value="1"/>
</dbReference>
<dbReference type="InterPro" id="IPR036691">
    <property type="entry name" value="Endo/exonu/phosph_ase_sf"/>
</dbReference>
<dbReference type="PANTHER" id="PTHR14859">
    <property type="entry name" value="CALCOFLUOR WHITE HYPERSENSITIVE PROTEIN PRECURSOR"/>
    <property type="match status" value="1"/>
</dbReference>
<organism evidence="2 3">
    <name type="scientific">Candidatus Doudnabacteria bacterium RIFCSPHIGHO2_01_FULL_49_9</name>
    <dbReference type="NCBI Taxonomy" id="1817827"/>
    <lineage>
        <taxon>Bacteria</taxon>
        <taxon>Candidatus Doudnaibacteriota</taxon>
    </lineage>
</organism>